<dbReference type="EMBL" id="JAUSVX010000024">
    <property type="protein sequence ID" value="MDQ0474616.1"/>
    <property type="molecule type" value="Genomic_DNA"/>
</dbReference>
<dbReference type="CDD" id="cd05013">
    <property type="entry name" value="SIS_RpiR"/>
    <property type="match status" value="1"/>
</dbReference>
<dbReference type="PANTHER" id="PTHR30514:SF1">
    <property type="entry name" value="HTH-TYPE TRANSCRIPTIONAL REGULATOR HEXR-RELATED"/>
    <property type="match status" value="1"/>
</dbReference>
<evidence type="ECO:0000256" key="3">
    <source>
        <dbReference type="ARBA" id="ARBA00023163"/>
    </source>
</evidence>
<dbReference type="InterPro" id="IPR047640">
    <property type="entry name" value="RpiR-like"/>
</dbReference>
<evidence type="ECO:0000256" key="2">
    <source>
        <dbReference type="ARBA" id="ARBA00023125"/>
    </source>
</evidence>
<dbReference type="PROSITE" id="PS51071">
    <property type="entry name" value="HTH_RPIR"/>
    <property type="match status" value="1"/>
</dbReference>
<comment type="caution">
    <text evidence="6">The sequence shown here is derived from an EMBL/GenBank/DDBJ whole genome shotgun (WGS) entry which is preliminary data.</text>
</comment>
<evidence type="ECO:0000259" key="4">
    <source>
        <dbReference type="PROSITE" id="PS51071"/>
    </source>
</evidence>
<dbReference type="PANTHER" id="PTHR30514">
    <property type="entry name" value="GLUCOKINASE"/>
    <property type="match status" value="1"/>
</dbReference>
<dbReference type="Proteomes" id="UP001242480">
    <property type="component" value="Unassembled WGS sequence"/>
</dbReference>
<dbReference type="GO" id="GO:0003677">
    <property type="term" value="F:DNA binding"/>
    <property type="evidence" value="ECO:0007669"/>
    <property type="project" value="UniProtKB-KW"/>
</dbReference>
<dbReference type="InterPro" id="IPR000281">
    <property type="entry name" value="HTH_RpiR"/>
</dbReference>
<name>A0ABU0JMA6_9HYPH</name>
<protein>
    <submittedName>
        <fullName evidence="6">DNA-binding MurR/RpiR family transcriptional regulator</fullName>
    </submittedName>
</protein>
<evidence type="ECO:0000259" key="5">
    <source>
        <dbReference type="PROSITE" id="PS51464"/>
    </source>
</evidence>
<keyword evidence="1" id="KW-0805">Transcription regulation</keyword>
<dbReference type="InterPro" id="IPR036388">
    <property type="entry name" value="WH-like_DNA-bd_sf"/>
</dbReference>
<dbReference type="Gene3D" id="3.40.50.10490">
    <property type="entry name" value="Glucose-6-phosphate isomerase like protein, domain 1"/>
    <property type="match status" value="1"/>
</dbReference>
<keyword evidence="7" id="KW-1185">Reference proteome</keyword>
<dbReference type="InterPro" id="IPR009057">
    <property type="entry name" value="Homeodomain-like_sf"/>
</dbReference>
<dbReference type="SUPFAM" id="SSF53697">
    <property type="entry name" value="SIS domain"/>
    <property type="match status" value="1"/>
</dbReference>
<dbReference type="InterPro" id="IPR001347">
    <property type="entry name" value="SIS_dom"/>
</dbReference>
<reference evidence="6 7" key="1">
    <citation type="submission" date="2023-07" db="EMBL/GenBank/DDBJ databases">
        <title>Genomic Encyclopedia of Type Strains, Phase IV (KMG-IV): sequencing the most valuable type-strain genomes for metagenomic binning, comparative biology and taxonomic classification.</title>
        <authorList>
            <person name="Goeker M."/>
        </authorList>
    </citation>
    <scope>NUCLEOTIDE SEQUENCE [LARGE SCALE GENOMIC DNA]</scope>
    <source>
        <strain evidence="6 7">DSM 19619</strain>
    </source>
</reference>
<dbReference type="PROSITE" id="PS51464">
    <property type="entry name" value="SIS"/>
    <property type="match status" value="1"/>
</dbReference>
<dbReference type="Pfam" id="PF01418">
    <property type="entry name" value="HTH_6"/>
    <property type="match status" value="1"/>
</dbReference>
<keyword evidence="3" id="KW-0804">Transcription</keyword>
<gene>
    <name evidence="6" type="ORF">QO011_007657</name>
</gene>
<sequence length="293" mass="31532">MVKPREPDSLLSRVSRMPFSKAERRVVEFLLSIAEYDVASLTSAELAARTRTSRSTIDRLSKRLGFAGIKEMRRALLQESRAMHAPIAGTPRLEPAIIPSDGLGEIALKVFHSASVRALKFAEILSGRPELGQLVAALGEATNVQVFGAGASAVVALDMHQRLLRLGIPINFAEDHHNQIAFASLMAPGDLAIAISYSGRTRSTLQAAEVARRRGARIAAVLGGNGSPLEAIADIRIVTPPGVSLFGTDAVMTRILEMMFNEVLFHCLARQHPALLDNVARIEETLGGERATG</sequence>
<dbReference type="Gene3D" id="1.10.10.10">
    <property type="entry name" value="Winged helix-like DNA-binding domain superfamily/Winged helix DNA-binding domain"/>
    <property type="match status" value="1"/>
</dbReference>
<organism evidence="6 7">
    <name type="scientific">Labrys wisconsinensis</name>
    <dbReference type="NCBI Taxonomy" id="425677"/>
    <lineage>
        <taxon>Bacteria</taxon>
        <taxon>Pseudomonadati</taxon>
        <taxon>Pseudomonadota</taxon>
        <taxon>Alphaproteobacteria</taxon>
        <taxon>Hyphomicrobiales</taxon>
        <taxon>Xanthobacteraceae</taxon>
        <taxon>Labrys</taxon>
    </lineage>
</organism>
<feature type="domain" description="SIS" evidence="5">
    <location>
        <begin position="134"/>
        <end position="274"/>
    </location>
</feature>
<dbReference type="Pfam" id="PF01380">
    <property type="entry name" value="SIS"/>
    <property type="match status" value="1"/>
</dbReference>
<keyword evidence="2 6" id="KW-0238">DNA-binding</keyword>
<dbReference type="SUPFAM" id="SSF46689">
    <property type="entry name" value="Homeodomain-like"/>
    <property type="match status" value="1"/>
</dbReference>
<evidence type="ECO:0000256" key="1">
    <source>
        <dbReference type="ARBA" id="ARBA00023015"/>
    </source>
</evidence>
<dbReference type="InterPro" id="IPR035472">
    <property type="entry name" value="RpiR-like_SIS"/>
</dbReference>
<proteinExistence type="predicted"/>
<evidence type="ECO:0000313" key="7">
    <source>
        <dbReference type="Proteomes" id="UP001242480"/>
    </source>
</evidence>
<accession>A0ABU0JMA6</accession>
<dbReference type="RefSeq" id="WP_307284514.1">
    <property type="nucleotide sequence ID" value="NZ_JAUSVX010000024.1"/>
</dbReference>
<evidence type="ECO:0000313" key="6">
    <source>
        <dbReference type="EMBL" id="MDQ0474616.1"/>
    </source>
</evidence>
<dbReference type="InterPro" id="IPR046348">
    <property type="entry name" value="SIS_dom_sf"/>
</dbReference>
<feature type="domain" description="HTH rpiR-type" evidence="4">
    <location>
        <begin position="6"/>
        <end position="83"/>
    </location>
</feature>